<gene>
    <name evidence="3" type="ORF">AXG93_150s1030</name>
    <name evidence="2" type="ORF">Mp_3g12840</name>
</gene>
<dbReference type="EMBL" id="LVLJ01001171">
    <property type="protein sequence ID" value="OAE31114.1"/>
    <property type="molecule type" value="Genomic_DNA"/>
</dbReference>
<feature type="region of interest" description="Disordered" evidence="1">
    <location>
        <begin position="1"/>
        <end position="38"/>
    </location>
</feature>
<evidence type="ECO:0000313" key="2">
    <source>
        <dbReference type="EMBL" id="BBN05407.1"/>
    </source>
</evidence>
<dbReference type="Proteomes" id="UP000077202">
    <property type="component" value="Unassembled WGS sequence"/>
</dbReference>
<dbReference type="Gene3D" id="1.20.120.1920">
    <property type="entry name" value="UBAP1 SOUBA domain"/>
    <property type="match status" value="1"/>
</dbReference>
<protein>
    <recommendedName>
        <fullName evidence="6">UBA domain-containing protein</fullName>
    </recommendedName>
</protein>
<feature type="compositionally biased region" description="Polar residues" evidence="1">
    <location>
        <begin position="14"/>
        <end position="29"/>
    </location>
</feature>
<dbReference type="GO" id="GO:0043130">
    <property type="term" value="F:ubiquitin binding"/>
    <property type="evidence" value="ECO:0007669"/>
    <property type="project" value="InterPro"/>
</dbReference>
<evidence type="ECO:0000313" key="3">
    <source>
        <dbReference type="EMBL" id="OAE31114.1"/>
    </source>
</evidence>
<keyword evidence="4" id="KW-1185">Reference proteome</keyword>
<evidence type="ECO:0000313" key="5">
    <source>
        <dbReference type="Proteomes" id="UP001162541"/>
    </source>
</evidence>
<reference evidence="3 4" key="1">
    <citation type="submission" date="2016-03" db="EMBL/GenBank/DDBJ databases">
        <title>Mechanisms controlling the formation of the plant cell surface in tip-growing cells are functionally conserved among land plants.</title>
        <authorList>
            <person name="Honkanen S."/>
            <person name="Jones V.A."/>
            <person name="Morieri G."/>
            <person name="Champion C."/>
            <person name="Hetherington A.J."/>
            <person name="Kelly S."/>
            <person name="Saint-Marcoux D."/>
            <person name="Proust H."/>
            <person name="Prescott H."/>
            <person name="Dolan L."/>
        </authorList>
    </citation>
    <scope>NUCLEOTIDE SEQUENCE [LARGE SCALE GENOMIC DNA]</scope>
    <source>
        <strain evidence="4">cv. Tak-1 and cv. Tak-2</strain>
        <tissue evidence="3">Whole gametophyte</tissue>
    </source>
</reference>
<dbReference type="AlphaFoldDB" id="A0A176WDX5"/>
<evidence type="ECO:0000313" key="4">
    <source>
        <dbReference type="Proteomes" id="UP000077202"/>
    </source>
</evidence>
<dbReference type="InterPro" id="IPR038870">
    <property type="entry name" value="UBAP1"/>
</dbReference>
<reference evidence="2" key="2">
    <citation type="journal article" date="2019" name="Curr. Biol.">
        <title>Chromatin organization in early land plants reveals an ancestral association between H3K27me3, transposons, and constitutive heterochromatin.</title>
        <authorList>
            <person name="Montgomery S.A."/>
            <person name="Tanizawa Y."/>
            <person name="Galik B."/>
            <person name="Wang N."/>
            <person name="Ito T."/>
            <person name="Mochizuki T."/>
            <person name="Akimcheva S."/>
            <person name="Bowman J."/>
            <person name="Cognat V."/>
            <person name="Drouard L."/>
            <person name="Ekker H."/>
            <person name="Houng S."/>
            <person name="Kohchi T."/>
            <person name="Lin S."/>
            <person name="Liu L.D."/>
            <person name="Nakamura Y."/>
            <person name="Valeeva L.R."/>
            <person name="Shakirov E.V."/>
            <person name="Shippen D.E."/>
            <person name="Wei W."/>
            <person name="Yagura M."/>
            <person name="Yamaoka S."/>
            <person name="Yamato K.T."/>
            <person name="Liu C."/>
            <person name="Berger F."/>
        </authorList>
    </citation>
    <scope>NUCLEOTIDE SEQUENCE [LARGE SCALE GENOMIC DNA]</scope>
    <source>
        <strain evidence="2">Tak-1</strain>
    </source>
</reference>
<dbReference type="PANTHER" id="PTHR15960">
    <property type="entry name" value="LD44032P"/>
    <property type="match status" value="1"/>
</dbReference>
<evidence type="ECO:0008006" key="6">
    <source>
        <dbReference type="Google" id="ProtNLM"/>
    </source>
</evidence>
<dbReference type="PANTHER" id="PTHR15960:SF5">
    <property type="entry name" value="LD44032P"/>
    <property type="match status" value="1"/>
</dbReference>
<dbReference type="GO" id="GO:0000813">
    <property type="term" value="C:ESCRT I complex"/>
    <property type="evidence" value="ECO:0007669"/>
    <property type="project" value="InterPro"/>
</dbReference>
<sequence length="220" mass="24153">MDFDYRKGGGGLTTSGRQQASGYDSNSRQPMYVPRYERSGSALVSQNQAYYPRIAQPVGPSVNRPPAPIPNNPSASNLPGSGIRVAIKPEYRVGPAVQLILPQNAEVPRSLFNFDFELERRILAEAERGAQGWDPARANGEQNLTPGMVDDPVVRKYLAMGLHREAVVMAVTTYGDVQNKVLDFVPSYNLLREMGFPAVAVTGALAMYDNDRERALAHFV</sequence>
<dbReference type="InterPro" id="IPR042575">
    <property type="entry name" value="UBAP1_C"/>
</dbReference>
<dbReference type="GO" id="GO:0043162">
    <property type="term" value="P:ubiquitin-dependent protein catabolic process via the multivesicular body sorting pathway"/>
    <property type="evidence" value="ECO:0007669"/>
    <property type="project" value="InterPro"/>
</dbReference>
<name>A0A176WDX5_MARPO</name>
<dbReference type="Proteomes" id="UP001162541">
    <property type="component" value="Chromosome 3"/>
</dbReference>
<evidence type="ECO:0000256" key="1">
    <source>
        <dbReference type="SAM" id="MobiDB-lite"/>
    </source>
</evidence>
<accession>A0A176WDX5</accession>
<reference evidence="5" key="3">
    <citation type="journal article" date="2020" name="Curr. Biol.">
        <title>Chromatin organization in early land plants reveals an ancestral association between H3K27me3, transposons, and constitutive heterochromatin.</title>
        <authorList>
            <person name="Montgomery S.A."/>
            <person name="Tanizawa Y."/>
            <person name="Galik B."/>
            <person name="Wang N."/>
            <person name="Ito T."/>
            <person name="Mochizuki T."/>
            <person name="Akimcheva S."/>
            <person name="Bowman J.L."/>
            <person name="Cognat V."/>
            <person name="Marechal-Drouard L."/>
            <person name="Ekker H."/>
            <person name="Hong S.F."/>
            <person name="Kohchi T."/>
            <person name="Lin S.S."/>
            <person name="Liu L.D."/>
            <person name="Nakamura Y."/>
            <person name="Valeeva L.R."/>
            <person name="Shakirov E.V."/>
            <person name="Shippen D.E."/>
            <person name="Wei W.L."/>
            <person name="Yagura M."/>
            <person name="Yamaoka S."/>
            <person name="Yamato K.T."/>
            <person name="Liu C."/>
            <person name="Berger F."/>
        </authorList>
    </citation>
    <scope>NUCLEOTIDE SEQUENCE [LARGE SCALE GENOMIC DNA]</scope>
    <source>
        <strain evidence="5">Tak-1</strain>
    </source>
</reference>
<dbReference type="EMBL" id="AP019868">
    <property type="protein sequence ID" value="BBN05407.1"/>
    <property type="molecule type" value="Genomic_DNA"/>
</dbReference>
<organism evidence="3 4">
    <name type="scientific">Marchantia polymorpha subsp. ruderalis</name>
    <dbReference type="NCBI Taxonomy" id="1480154"/>
    <lineage>
        <taxon>Eukaryota</taxon>
        <taxon>Viridiplantae</taxon>
        <taxon>Streptophyta</taxon>
        <taxon>Embryophyta</taxon>
        <taxon>Marchantiophyta</taxon>
        <taxon>Marchantiopsida</taxon>
        <taxon>Marchantiidae</taxon>
        <taxon>Marchantiales</taxon>
        <taxon>Marchantiaceae</taxon>
        <taxon>Marchantia</taxon>
    </lineage>
</organism>
<feature type="region of interest" description="Disordered" evidence="1">
    <location>
        <begin position="59"/>
        <end position="79"/>
    </location>
</feature>
<proteinExistence type="predicted"/>